<dbReference type="CDD" id="cd00338">
    <property type="entry name" value="Ser_Recombinase"/>
    <property type="match status" value="1"/>
</dbReference>
<accession>A0A0G0WH51</accession>
<dbReference type="PROSITE" id="PS51736">
    <property type="entry name" value="RECOMBINASES_3"/>
    <property type="match status" value="1"/>
</dbReference>
<evidence type="ECO:0000259" key="5">
    <source>
        <dbReference type="PROSITE" id="PS51737"/>
    </source>
</evidence>
<keyword evidence="3" id="KW-0175">Coiled coil</keyword>
<evidence type="ECO:0000313" key="7">
    <source>
        <dbReference type="Proteomes" id="UP000034601"/>
    </source>
</evidence>
<dbReference type="Pfam" id="PF13408">
    <property type="entry name" value="Zn_ribbon_recom"/>
    <property type="match status" value="1"/>
</dbReference>
<dbReference type="PANTHER" id="PTHR30461">
    <property type="entry name" value="DNA-INVERTASE FROM LAMBDOID PROPHAGE"/>
    <property type="match status" value="1"/>
</dbReference>
<name>A0A0G0WH51_9BACT</name>
<dbReference type="Pfam" id="PF00239">
    <property type="entry name" value="Resolvase"/>
    <property type="match status" value="1"/>
</dbReference>
<dbReference type="Gene3D" id="3.40.50.1390">
    <property type="entry name" value="Resolvase, N-terminal catalytic domain"/>
    <property type="match status" value="1"/>
</dbReference>
<dbReference type="GO" id="GO:0003677">
    <property type="term" value="F:DNA binding"/>
    <property type="evidence" value="ECO:0007669"/>
    <property type="project" value="UniProtKB-KW"/>
</dbReference>
<protein>
    <submittedName>
        <fullName evidence="6">Resolvase</fullName>
    </submittedName>
</protein>
<reference evidence="6 7" key="1">
    <citation type="journal article" date="2015" name="Nature">
        <title>rRNA introns, odd ribosomes, and small enigmatic genomes across a large radiation of phyla.</title>
        <authorList>
            <person name="Brown C.T."/>
            <person name="Hug L.A."/>
            <person name="Thomas B.C."/>
            <person name="Sharon I."/>
            <person name="Castelle C.J."/>
            <person name="Singh A."/>
            <person name="Wilkins M.J."/>
            <person name="Williams K.H."/>
            <person name="Banfield J.F."/>
        </authorList>
    </citation>
    <scope>NUCLEOTIDE SEQUENCE [LARGE SCALE GENOMIC DNA]</scope>
</reference>
<dbReference type="Pfam" id="PF07508">
    <property type="entry name" value="Recombinase"/>
    <property type="match status" value="1"/>
</dbReference>
<dbReference type="PROSITE" id="PS51737">
    <property type="entry name" value="RECOMBINASE_DNA_BIND"/>
    <property type="match status" value="1"/>
</dbReference>
<dbReference type="InterPro" id="IPR050639">
    <property type="entry name" value="SSR_resolvase"/>
</dbReference>
<dbReference type="InterPro" id="IPR025827">
    <property type="entry name" value="Zn_ribbon_recom_dom"/>
</dbReference>
<feature type="coiled-coil region" evidence="3">
    <location>
        <begin position="369"/>
        <end position="396"/>
    </location>
</feature>
<dbReference type="InterPro" id="IPR011109">
    <property type="entry name" value="DNA_bind_recombinase_dom"/>
</dbReference>
<sequence length="508" mass="58839">MTTNLLKSDKMNMENANQFVAYYRVSSKRQREEGVSIEAQRKLILDYAKRNNFEVIKEFDIDESAKKEGRKKFSEMVAYIQANKNILGILCEKVDRLLRGNLKDRVIIEDMVNNEGREIHFIKESLVYNKNAKSFQKLQFDIQNGFARFYLNNLSDEVKKAYDILVDDGFYPHIPPIGYKTKLDDHVAVPDPVVAPFIKRIFELCATGEYSERKIGLMLFDEGFRSRKGNRVGKSAIGKILHTHFYYGFFEWKGEVKPGKHEPIIEKDLFDKVQEVLSPKKKKGYKHDFSFVGLMECGECHNGVTAELQKGHVYYHCTKPRGAQFCHQKYVREEVITEQLAKVIKAASLDLKKLKTIKDIMSVSLADETEYLQDSLDALNSQYKDLQEQSSKLLDLYLKGKIKDEAYNSKSTEVNKETELVNAEIMKHKTADRVYKQEIEGFLTFCNMAPKLFASSRPELQRELLRFVVSNLILKDKKVDFSLKLPFSIVAKYAESENWQGRKESNPR</sequence>
<evidence type="ECO:0000256" key="1">
    <source>
        <dbReference type="ARBA" id="ARBA00023125"/>
    </source>
</evidence>
<gene>
    <name evidence="6" type="ORF">UU29_C0003G0052</name>
</gene>
<dbReference type="Proteomes" id="UP000034601">
    <property type="component" value="Unassembled WGS sequence"/>
</dbReference>
<keyword evidence="2" id="KW-0233">DNA recombination</keyword>
<dbReference type="SMART" id="SM00857">
    <property type="entry name" value="Resolvase"/>
    <property type="match status" value="1"/>
</dbReference>
<dbReference type="Gene3D" id="3.90.1750.20">
    <property type="entry name" value="Putative Large Serine Recombinase, Chain B, Domain 2"/>
    <property type="match status" value="1"/>
</dbReference>
<evidence type="ECO:0000256" key="2">
    <source>
        <dbReference type="ARBA" id="ARBA00023172"/>
    </source>
</evidence>
<keyword evidence="1" id="KW-0238">DNA-binding</keyword>
<evidence type="ECO:0000313" key="6">
    <source>
        <dbReference type="EMBL" id="KKR83650.1"/>
    </source>
</evidence>
<dbReference type="InterPro" id="IPR006119">
    <property type="entry name" value="Resolv_N"/>
</dbReference>
<proteinExistence type="predicted"/>
<dbReference type="GO" id="GO:0000150">
    <property type="term" value="F:DNA strand exchange activity"/>
    <property type="evidence" value="ECO:0007669"/>
    <property type="project" value="InterPro"/>
</dbReference>
<organism evidence="6 7">
    <name type="scientific">Candidatus Daviesbacteria bacterium GW2011_GWA2_40_9</name>
    <dbReference type="NCBI Taxonomy" id="1618424"/>
    <lineage>
        <taxon>Bacteria</taxon>
        <taxon>Candidatus Daviesiibacteriota</taxon>
    </lineage>
</organism>
<dbReference type="EMBL" id="LCAB01000003">
    <property type="protein sequence ID" value="KKR83650.1"/>
    <property type="molecule type" value="Genomic_DNA"/>
</dbReference>
<evidence type="ECO:0000259" key="4">
    <source>
        <dbReference type="PROSITE" id="PS51736"/>
    </source>
</evidence>
<dbReference type="PANTHER" id="PTHR30461:SF2">
    <property type="entry name" value="SERINE RECOMBINASE PINE-RELATED"/>
    <property type="match status" value="1"/>
</dbReference>
<feature type="domain" description="Resolvase/invertase-type recombinase catalytic" evidence="4">
    <location>
        <begin position="18"/>
        <end position="169"/>
    </location>
</feature>
<dbReference type="AlphaFoldDB" id="A0A0G0WH51"/>
<feature type="domain" description="Recombinase" evidence="5">
    <location>
        <begin position="176"/>
        <end position="283"/>
    </location>
</feature>
<comment type="caution">
    <text evidence="6">The sequence shown here is derived from an EMBL/GenBank/DDBJ whole genome shotgun (WGS) entry which is preliminary data.</text>
</comment>
<dbReference type="SUPFAM" id="SSF53041">
    <property type="entry name" value="Resolvase-like"/>
    <property type="match status" value="1"/>
</dbReference>
<dbReference type="InterPro" id="IPR036162">
    <property type="entry name" value="Resolvase-like_N_sf"/>
</dbReference>
<dbReference type="InterPro" id="IPR038109">
    <property type="entry name" value="DNA_bind_recomb_sf"/>
</dbReference>
<evidence type="ECO:0000256" key="3">
    <source>
        <dbReference type="SAM" id="Coils"/>
    </source>
</evidence>